<organism evidence="2 3">
    <name type="scientific">Paspalum notatum var. saurae</name>
    <dbReference type="NCBI Taxonomy" id="547442"/>
    <lineage>
        <taxon>Eukaryota</taxon>
        <taxon>Viridiplantae</taxon>
        <taxon>Streptophyta</taxon>
        <taxon>Embryophyta</taxon>
        <taxon>Tracheophyta</taxon>
        <taxon>Spermatophyta</taxon>
        <taxon>Magnoliopsida</taxon>
        <taxon>Liliopsida</taxon>
        <taxon>Poales</taxon>
        <taxon>Poaceae</taxon>
        <taxon>PACMAD clade</taxon>
        <taxon>Panicoideae</taxon>
        <taxon>Andropogonodae</taxon>
        <taxon>Paspaleae</taxon>
        <taxon>Paspalinae</taxon>
        <taxon>Paspalum</taxon>
    </lineage>
</organism>
<dbReference type="PANTHER" id="PTHR33116:SF87">
    <property type="entry name" value="OS01G0158850 PROTEIN"/>
    <property type="match status" value="1"/>
</dbReference>
<dbReference type="PANTHER" id="PTHR33116">
    <property type="entry name" value="REVERSE TRANSCRIPTASE ZINC-BINDING DOMAIN-CONTAINING PROTEIN-RELATED-RELATED"/>
    <property type="match status" value="1"/>
</dbReference>
<reference evidence="2 3" key="1">
    <citation type="submission" date="2024-02" db="EMBL/GenBank/DDBJ databases">
        <title>High-quality chromosome-scale genome assembly of Pensacola bahiagrass (Paspalum notatum Flugge var. saurae).</title>
        <authorList>
            <person name="Vega J.M."/>
            <person name="Podio M."/>
            <person name="Orjuela J."/>
            <person name="Siena L.A."/>
            <person name="Pessino S.C."/>
            <person name="Combes M.C."/>
            <person name="Mariac C."/>
            <person name="Albertini E."/>
            <person name="Pupilli F."/>
            <person name="Ortiz J.P.A."/>
            <person name="Leblanc O."/>
        </authorList>
    </citation>
    <scope>NUCLEOTIDE SEQUENCE [LARGE SCALE GENOMIC DNA]</scope>
    <source>
        <strain evidence="2">R1</strain>
        <tissue evidence="2">Leaf</tissue>
    </source>
</reference>
<evidence type="ECO:0000259" key="1">
    <source>
        <dbReference type="PROSITE" id="PS50878"/>
    </source>
</evidence>
<dbReference type="InterPro" id="IPR043502">
    <property type="entry name" value="DNA/RNA_pol_sf"/>
</dbReference>
<evidence type="ECO:0000313" key="3">
    <source>
        <dbReference type="Proteomes" id="UP001341281"/>
    </source>
</evidence>
<feature type="domain" description="Reverse transcriptase" evidence="1">
    <location>
        <begin position="1"/>
        <end position="140"/>
    </location>
</feature>
<sequence>MVFVDRKVCHWRKCGHQNKKGLRQGDPMSPILFNIVADMLSILIKRAKDDSQMRGIIPHLVDNGLSILQYADDTIIFIDHDLERAKNMKLLLCVFEQLSDLKINFHKSEIFCFGEAKHYEHKYAELFGCGPGSYPLGIPMHFHKLPKCGLGSVLRRLDFHRSKFFCQGNNDKKKYCLGGLGITDLRIKNKCLLNKWLFKLLNEEGIWQNLLRNKYLSLKCLSQVQTKLGDSHFWKGLLKTRCWEHTWVGSNPLKDQCPSLYNIVHYPHKTMANVFTQMPINIAFRRSLVGDK</sequence>
<name>A0AAQ3TGR1_PASNO</name>
<dbReference type="PROSITE" id="PS50878">
    <property type="entry name" value="RT_POL"/>
    <property type="match status" value="1"/>
</dbReference>
<gene>
    <name evidence="2" type="ORF">U9M48_020026</name>
</gene>
<dbReference type="EMBL" id="CP144748">
    <property type="protein sequence ID" value="WVZ71439.1"/>
    <property type="molecule type" value="Genomic_DNA"/>
</dbReference>
<evidence type="ECO:0000313" key="2">
    <source>
        <dbReference type="EMBL" id="WVZ71439.1"/>
    </source>
</evidence>
<dbReference type="InterPro" id="IPR000477">
    <property type="entry name" value="RT_dom"/>
</dbReference>
<dbReference type="SUPFAM" id="SSF56672">
    <property type="entry name" value="DNA/RNA polymerases"/>
    <property type="match status" value="1"/>
</dbReference>
<proteinExistence type="predicted"/>
<dbReference type="Proteomes" id="UP001341281">
    <property type="component" value="Chromosome 04"/>
</dbReference>
<protein>
    <recommendedName>
        <fullName evidence="1">Reverse transcriptase domain-containing protein</fullName>
    </recommendedName>
</protein>
<keyword evidence="3" id="KW-1185">Reference proteome</keyword>
<accession>A0AAQ3TGR1</accession>
<dbReference type="Pfam" id="PF00078">
    <property type="entry name" value="RVT_1"/>
    <property type="match status" value="1"/>
</dbReference>
<dbReference type="AlphaFoldDB" id="A0AAQ3TGR1"/>